<comment type="catalytic activity">
    <reaction evidence="7">
        <text>a 2'-deoxyadenosine in DNA + S-adenosyl-L-methionine = an N(6)-methyl-2'-deoxyadenosine in DNA + S-adenosyl-L-homocysteine + H(+)</text>
        <dbReference type="Rhea" id="RHEA:15197"/>
        <dbReference type="Rhea" id="RHEA-COMP:12418"/>
        <dbReference type="Rhea" id="RHEA-COMP:12419"/>
        <dbReference type="ChEBI" id="CHEBI:15378"/>
        <dbReference type="ChEBI" id="CHEBI:57856"/>
        <dbReference type="ChEBI" id="CHEBI:59789"/>
        <dbReference type="ChEBI" id="CHEBI:90615"/>
        <dbReference type="ChEBI" id="CHEBI:90616"/>
        <dbReference type="EC" id="2.1.1.72"/>
    </reaction>
</comment>
<dbReference type="GO" id="GO:0008170">
    <property type="term" value="F:N-methyltransferase activity"/>
    <property type="evidence" value="ECO:0007669"/>
    <property type="project" value="InterPro"/>
</dbReference>
<dbReference type="InterPro" id="IPR003356">
    <property type="entry name" value="DNA_methylase_A-5"/>
</dbReference>
<evidence type="ECO:0000313" key="10">
    <source>
        <dbReference type="EMBL" id="NHN55992.1"/>
    </source>
</evidence>
<reference evidence="10" key="1">
    <citation type="submission" date="2020-03" db="EMBL/GenBank/DDBJ databases">
        <title>Draft sequencing of Calidifontibacter sp. DB0510.</title>
        <authorList>
            <person name="Kim D.-U."/>
        </authorList>
    </citation>
    <scope>NUCLEOTIDE SEQUENCE</scope>
    <source>
        <strain evidence="10">DB0510</strain>
    </source>
</reference>
<dbReference type="GO" id="GO:0003677">
    <property type="term" value="F:DNA binding"/>
    <property type="evidence" value="ECO:0007669"/>
    <property type="project" value="InterPro"/>
</dbReference>
<dbReference type="InterPro" id="IPR029063">
    <property type="entry name" value="SAM-dependent_MTases_sf"/>
</dbReference>
<evidence type="ECO:0000256" key="4">
    <source>
        <dbReference type="ARBA" id="ARBA00022679"/>
    </source>
</evidence>
<dbReference type="PANTHER" id="PTHR42998">
    <property type="entry name" value="TYPE I RESTRICTION ENZYME HINDVIIP M PROTEIN-RELATED"/>
    <property type="match status" value="1"/>
</dbReference>
<dbReference type="PANTHER" id="PTHR42998:SF1">
    <property type="entry name" value="TYPE I RESTRICTION ENZYME HINDI METHYLASE SUBUNIT"/>
    <property type="match status" value="1"/>
</dbReference>
<dbReference type="GO" id="GO:0032259">
    <property type="term" value="P:methylation"/>
    <property type="evidence" value="ECO:0007669"/>
    <property type="project" value="UniProtKB-KW"/>
</dbReference>
<evidence type="ECO:0000259" key="9">
    <source>
        <dbReference type="Pfam" id="PF12161"/>
    </source>
</evidence>
<dbReference type="InterPro" id="IPR052916">
    <property type="entry name" value="Type-I_RE_MTase_Subunit"/>
</dbReference>
<evidence type="ECO:0000256" key="1">
    <source>
        <dbReference type="ARBA" id="ARBA00006594"/>
    </source>
</evidence>
<dbReference type="RefSeq" id="WP_166196343.1">
    <property type="nucleotide sequence ID" value="NZ_JAAOIV010000006.1"/>
</dbReference>
<comment type="similarity">
    <text evidence="1">Belongs to the N(4)/N(6)-methyltransferase family.</text>
</comment>
<dbReference type="GO" id="GO:0009007">
    <property type="term" value="F:site-specific DNA-methyltransferase (adenine-specific) activity"/>
    <property type="evidence" value="ECO:0007669"/>
    <property type="project" value="UniProtKB-EC"/>
</dbReference>
<dbReference type="GO" id="GO:0009307">
    <property type="term" value="P:DNA restriction-modification system"/>
    <property type="evidence" value="ECO:0007669"/>
    <property type="project" value="UniProtKB-KW"/>
</dbReference>
<evidence type="ECO:0000256" key="3">
    <source>
        <dbReference type="ARBA" id="ARBA00022603"/>
    </source>
</evidence>
<keyword evidence="11" id="KW-1185">Reference proteome</keyword>
<evidence type="ECO:0000256" key="5">
    <source>
        <dbReference type="ARBA" id="ARBA00022691"/>
    </source>
</evidence>
<evidence type="ECO:0000256" key="2">
    <source>
        <dbReference type="ARBA" id="ARBA00011900"/>
    </source>
</evidence>
<keyword evidence="5" id="KW-0949">S-adenosyl-L-methionine</keyword>
<dbReference type="InterPro" id="IPR022749">
    <property type="entry name" value="D12N6_MeTrfase_N"/>
</dbReference>
<evidence type="ECO:0000256" key="7">
    <source>
        <dbReference type="ARBA" id="ARBA00047942"/>
    </source>
</evidence>
<dbReference type="SUPFAM" id="SSF53335">
    <property type="entry name" value="S-adenosyl-L-methionine-dependent methyltransferases"/>
    <property type="match status" value="1"/>
</dbReference>
<organism evidence="10 11">
    <name type="scientific">Metallococcus carri</name>
    <dbReference type="NCBI Taxonomy" id="1656884"/>
    <lineage>
        <taxon>Bacteria</taxon>
        <taxon>Bacillati</taxon>
        <taxon>Actinomycetota</taxon>
        <taxon>Actinomycetes</taxon>
        <taxon>Micrococcales</taxon>
        <taxon>Dermacoccaceae</taxon>
        <taxon>Metallococcus</taxon>
    </lineage>
</organism>
<evidence type="ECO:0000256" key="6">
    <source>
        <dbReference type="ARBA" id="ARBA00022747"/>
    </source>
</evidence>
<dbReference type="InterPro" id="IPR038333">
    <property type="entry name" value="T1MK-like_N_sf"/>
</dbReference>
<protein>
    <recommendedName>
        <fullName evidence="2">site-specific DNA-methyltransferase (adenine-specific)</fullName>
        <ecNumber evidence="2">2.1.1.72</ecNumber>
    </recommendedName>
</protein>
<keyword evidence="3 10" id="KW-0489">Methyltransferase</keyword>
<gene>
    <name evidence="10" type="ORF">G9U51_09410</name>
</gene>
<name>A0A967B5I3_9MICO</name>
<keyword evidence="6" id="KW-0680">Restriction system</keyword>
<sequence>MTMSSPGHGHEGEAMAARATNTSALGLEAALWESANRLRSSMDAAEYKHVVLGLLFLKYVSDKFEFRQQRLAELVTDESSDYFMPTEDARQAVLEDRDEYTAEGVFWVPAGHRWSDLRKVAKQTDIGQRIDAAMEAIEKENPSLKGVLPKNYARRELTAATLGGLIDTFSRDDLAAAEHSGLDVLGRVYEYFLAQFASNEGRNAGEFYTPRSVVSLLADMLRPYNGRVFDPCCGSGGMFVQAEHFVETHGGNRNDISVFGQESNPTTWRLAKMNLAIRGIEANLGAEWADSFHDDQHPDLRADFIMANPPFNISSWGGERLADDPRWVHGTPPPGNANYAWLQTMLAHLSPTGTMGVVLANGSLTVNSSGQGQIRQRMVDADLVECIVALPSQLFYGVQIPVSLWLCTKDKSGKKTKSGQIRRPRFGEVLFIDARDMGYMENRTHRNLSPEDTARIADTYNAWRGDPDLPAYEDVPGFCASVTKEQVADAGYALSPGRYVGTEEVADDGEPVEEKIARLSDEIREGLATRAGLHTEIEAALERLMTP</sequence>
<evidence type="ECO:0000313" key="11">
    <source>
        <dbReference type="Proteomes" id="UP000744769"/>
    </source>
</evidence>
<proteinExistence type="inferred from homology"/>
<dbReference type="CDD" id="cd02440">
    <property type="entry name" value="AdoMet_MTases"/>
    <property type="match status" value="1"/>
</dbReference>
<dbReference type="AlphaFoldDB" id="A0A967B5I3"/>
<dbReference type="EC" id="2.1.1.72" evidence="2"/>
<dbReference type="EMBL" id="JAAOIV010000006">
    <property type="protein sequence ID" value="NHN55992.1"/>
    <property type="molecule type" value="Genomic_DNA"/>
</dbReference>
<feature type="domain" description="N6 adenine-specific DNA methyltransferase N-terminal" evidence="9">
    <location>
        <begin position="27"/>
        <end position="169"/>
    </location>
</feature>
<comment type="caution">
    <text evidence="10">The sequence shown here is derived from an EMBL/GenBank/DDBJ whole genome shotgun (WGS) entry which is preliminary data.</text>
</comment>
<dbReference type="Pfam" id="PF12161">
    <property type="entry name" value="HsdM_N"/>
    <property type="match status" value="1"/>
</dbReference>
<dbReference type="Gene3D" id="3.40.50.150">
    <property type="entry name" value="Vaccinia Virus protein VP39"/>
    <property type="match status" value="1"/>
</dbReference>
<evidence type="ECO:0000259" key="8">
    <source>
        <dbReference type="Pfam" id="PF02384"/>
    </source>
</evidence>
<feature type="domain" description="DNA methylase adenine-specific" evidence="8">
    <location>
        <begin position="183"/>
        <end position="507"/>
    </location>
</feature>
<dbReference type="Pfam" id="PF02384">
    <property type="entry name" value="N6_Mtase"/>
    <property type="match status" value="1"/>
</dbReference>
<dbReference type="PRINTS" id="PR00507">
    <property type="entry name" value="N12N6MTFRASE"/>
</dbReference>
<keyword evidence="4" id="KW-0808">Transferase</keyword>
<accession>A0A967B5I3</accession>
<dbReference type="Proteomes" id="UP000744769">
    <property type="component" value="Unassembled WGS sequence"/>
</dbReference>
<dbReference type="Gene3D" id="1.20.1260.30">
    <property type="match status" value="1"/>
</dbReference>